<dbReference type="InterPro" id="IPR012942">
    <property type="entry name" value="SRR1-like"/>
</dbReference>
<organism evidence="3 4">
    <name type="scientific">Phaedon cochleariae</name>
    <name type="common">Mustard beetle</name>
    <dbReference type="NCBI Taxonomy" id="80249"/>
    <lineage>
        <taxon>Eukaryota</taxon>
        <taxon>Metazoa</taxon>
        <taxon>Ecdysozoa</taxon>
        <taxon>Arthropoda</taxon>
        <taxon>Hexapoda</taxon>
        <taxon>Insecta</taxon>
        <taxon>Pterygota</taxon>
        <taxon>Neoptera</taxon>
        <taxon>Endopterygota</taxon>
        <taxon>Coleoptera</taxon>
        <taxon>Polyphaga</taxon>
        <taxon>Cucujiformia</taxon>
        <taxon>Chrysomeloidea</taxon>
        <taxon>Chrysomelidae</taxon>
        <taxon>Chrysomelinae</taxon>
        <taxon>Chrysomelini</taxon>
        <taxon>Phaedon</taxon>
    </lineage>
</organism>
<dbReference type="Proteomes" id="UP001153737">
    <property type="component" value="Chromosome 12"/>
</dbReference>
<dbReference type="Pfam" id="PF07985">
    <property type="entry name" value="SRR1"/>
    <property type="match status" value="1"/>
</dbReference>
<protein>
    <recommendedName>
        <fullName evidence="2">SRR1-like domain-containing protein</fullName>
    </recommendedName>
</protein>
<reference evidence="3" key="1">
    <citation type="submission" date="2022-01" db="EMBL/GenBank/DDBJ databases">
        <authorList>
            <person name="King R."/>
        </authorList>
    </citation>
    <scope>NUCLEOTIDE SEQUENCE</scope>
</reference>
<evidence type="ECO:0000259" key="2">
    <source>
        <dbReference type="Pfam" id="PF07985"/>
    </source>
</evidence>
<evidence type="ECO:0000313" key="4">
    <source>
        <dbReference type="Proteomes" id="UP001153737"/>
    </source>
</evidence>
<dbReference type="InterPro" id="IPR040044">
    <property type="entry name" value="SRR1L"/>
</dbReference>
<dbReference type="AlphaFoldDB" id="A0A9P0GIR6"/>
<evidence type="ECO:0000313" key="3">
    <source>
        <dbReference type="EMBL" id="CAH1119329.1"/>
    </source>
</evidence>
<feature type="domain" description="SRR1-like" evidence="2">
    <location>
        <begin position="78"/>
        <end position="240"/>
    </location>
</feature>
<dbReference type="PANTHER" id="PTHR28626">
    <property type="entry name" value="SRR1-LIKE PROTEIN"/>
    <property type="match status" value="1"/>
</dbReference>
<dbReference type="OrthoDB" id="6419989at2759"/>
<sequence>MADSEGFQKVSYKGHKRKTIKSKLAGNKNICMSLKNTSLVSHSQRESFIRRILDAKVELSKTDLHDSIVASLREGLCALKTERICEIVSFGLGQISECVTSRYQFALLLCLQDFLNVKIIAYDPIFTELDIELLNHFEVTVLKENTEGKYKVSSKEPVLFFLPHCPKQLTNNLLWDNWGLYLQSCIIIANSFTTIVESNSSRILKESAEYILKILPHVLELPLINSFKFSEIFNDLAIHFFPNLEFVCQDLWDTAPEPKYVKSDIEFITKNSDNSLI</sequence>
<dbReference type="GO" id="GO:0005737">
    <property type="term" value="C:cytoplasm"/>
    <property type="evidence" value="ECO:0007669"/>
    <property type="project" value="TreeGrafter"/>
</dbReference>
<dbReference type="EMBL" id="OU896718">
    <property type="protein sequence ID" value="CAH1119329.1"/>
    <property type="molecule type" value="Genomic_DNA"/>
</dbReference>
<dbReference type="PANTHER" id="PTHR28626:SF3">
    <property type="entry name" value="SRR1-LIKE PROTEIN"/>
    <property type="match status" value="1"/>
</dbReference>
<evidence type="ECO:0000256" key="1">
    <source>
        <dbReference type="ARBA" id="ARBA00009856"/>
    </source>
</evidence>
<comment type="similarity">
    <text evidence="1">Belongs to the SRR1 family.</text>
</comment>
<proteinExistence type="inferred from homology"/>
<gene>
    <name evidence="3" type="ORF">PHAECO_LOCUS2928</name>
</gene>
<dbReference type="GO" id="GO:0005634">
    <property type="term" value="C:nucleus"/>
    <property type="evidence" value="ECO:0007669"/>
    <property type="project" value="TreeGrafter"/>
</dbReference>
<accession>A0A9P0GIR6</accession>
<reference evidence="3" key="2">
    <citation type="submission" date="2022-10" db="EMBL/GenBank/DDBJ databases">
        <authorList>
            <consortium name="ENA_rothamsted_submissions"/>
            <consortium name="culmorum"/>
            <person name="King R."/>
        </authorList>
    </citation>
    <scope>NUCLEOTIDE SEQUENCE</scope>
</reference>
<keyword evidence="4" id="KW-1185">Reference proteome</keyword>
<name>A0A9P0GIR6_PHACE</name>